<dbReference type="PANTHER" id="PTHR21600">
    <property type="entry name" value="MITOCHONDRIAL RNA PSEUDOURIDINE SYNTHASE"/>
    <property type="match status" value="1"/>
</dbReference>
<evidence type="ECO:0000259" key="1">
    <source>
        <dbReference type="Pfam" id="PF00849"/>
    </source>
</evidence>
<dbReference type="PANTHER" id="PTHR21600:SF35">
    <property type="entry name" value="PSEUDOURIDINE SYNTHASE"/>
    <property type="match status" value="1"/>
</dbReference>
<dbReference type="InterPro" id="IPR020103">
    <property type="entry name" value="PsdUridine_synth_cat_dom_sf"/>
</dbReference>
<proteinExistence type="predicted"/>
<accession>A0A645DST5</accession>
<dbReference type="InterPro" id="IPR006145">
    <property type="entry name" value="PsdUridine_synth_RsuA/RluA"/>
</dbReference>
<dbReference type="EMBL" id="VSSQ01038557">
    <property type="protein sequence ID" value="MPM91512.1"/>
    <property type="molecule type" value="Genomic_DNA"/>
</dbReference>
<dbReference type="AlphaFoldDB" id="A0A645DST5"/>
<evidence type="ECO:0000313" key="2">
    <source>
        <dbReference type="EMBL" id="MPM91512.1"/>
    </source>
</evidence>
<dbReference type="CDD" id="cd02869">
    <property type="entry name" value="PseudoU_synth_RluA_like"/>
    <property type="match status" value="1"/>
</dbReference>
<gene>
    <name evidence="2" type="primary">rluD_47</name>
    <name evidence="2" type="ORF">SDC9_138643</name>
</gene>
<dbReference type="Pfam" id="PF00849">
    <property type="entry name" value="PseudoU_synth_2"/>
    <property type="match status" value="1"/>
</dbReference>
<reference evidence="2" key="1">
    <citation type="submission" date="2019-08" db="EMBL/GenBank/DDBJ databases">
        <authorList>
            <person name="Kucharzyk K."/>
            <person name="Murdoch R.W."/>
            <person name="Higgins S."/>
            <person name="Loffler F."/>
        </authorList>
    </citation>
    <scope>NUCLEOTIDE SEQUENCE</scope>
</reference>
<organism evidence="2">
    <name type="scientific">bioreactor metagenome</name>
    <dbReference type="NCBI Taxonomy" id="1076179"/>
    <lineage>
        <taxon>unclassified sequences</taxon>
        <taxon>metagenomes</taxon>
        <taxon>ecological metagenomes</taxon>
    </lineage>
</organism>
<dbReference type="InterPro" id="IPR050188">
    <property type="entry name" value="RluA_PseudoU_synthase"/>
</dbReference>
<dbReference type="Gene3D" id="3.30.2350.10">
    <property type="entry name" value="Pseudouridine synthase"/>
    <property type="match status" value="1"/>
</dbReference>
<dbReference type="GO" id="GO:0003723">
    <property type="term" value="F:RNA binding"/>
    <property type="evidence" value="ECO:0007669"/>
    <property type="project" value="InterPro"/>
</dbReference>
<dbReference type="GO" id="GO:0000455">
    <property type="term" value="P:enzyme-directed rRNA pseudouridine synthesis"/>
    <property type="evidence" value="ECO:0007669"/>
    <property type="project" value="TreeGrafter"/>
</dbReference>
<dbReference type="InterPro" id="IPR006224">
    <property type="entry name" value="PsdUridine_synth_RluA-like_CS"/>
</dbReference>
<dbReference type="EC" id="5.4.99.23" evidence="2"/>
<comment type="caution">
    <text evidence="2">The sequence shown here is derived from an EMBL/GenBank/DDBJ whole genome shotgun (WGS) entry which is preliminary data.</text>
</comment>
<dbReference type="SUPFAM" id="SSF55120">
    <property type="entry name" value="Pseudouridine synthase"/>
    <property type="match status" value="1"/>
</dbReference>
<dbReference type="PROSITE" id="PS01129">
    <property type="entry name" value="PSI_RLU"/>
    <property type="match status" value="1"/>
</dbReference>
<name>A0A645DST5_9ZZZZ</name>
<protein>
    <submittedName>
        <fullName evidence="2">Ribosomal large subunit pseudouridine synthase D</fullName>
        <ecNumber evidence="2">5.4.99.23</ecNumber>
    </submittedName>
</protein>
<keyword evidence="2" id="KW-0413">Isomerase</keyword>
<feature type="domain" description="Pseudouridine synthase RsuA/RluA-like" evidence="1">
    <location>
        <begin position="1"/>
        <end position="140"/>
    </location>
</feature>
<sequence>MLVHPAKYSDTETLANAVMYYYQQNDMPYGFHPIHRIDRNTSGLVLVAKLPYIQHLLVKDDVKNVSRLYWGIAEGVLKCGSGVIDAPIRRHPDSIIERIVSPEGQPAVTSYRVLESLCNASLVELELKTGRTHQIRVHLAYIGHPLLGDDLYGGSTELISRQALHAVRLTFKHPATGEIVDVSSLPPEDFKKTIASLILRNNF</sequence>
<dbReference type="GO" id="GO:0160140">
    <property type="term" value="F:23S rRNA pseudouridine(1911/1915/1917) synthase activity"/>
    <property type="evidence" value="ECO:0007669"/>
    <property type="project" value="UniProtKB-EC"/>
</dbReference>